<dbReference type="Proteomes" id="UP001196301">
    <property type="component" value="Unassembled WGS sequence"/>
</dbReference>
<feature type="transmembrane region" description="Helical" evidence="2">
    <location>
        <begin position="149"/>
        <end position="170"/>
    </location>
</feature>
<dbReference type="EMBL" id="JAHLOQ010000001">
    <property type="protein sequence ID" value="MBU5334863.1"/>
    <property type="molecule type" value="Genomic_DNA"/>
</dbReference>
<comment type="caution">
    <text evidence="4">The sequence shown here is derived from an EMBL/GenBank/DDBJ whole genome shotgun (WGS) entry which is preliminary data.</text>
</comment>
<feature type="transmembrane region" description="Helical" evidence="2">
    <location>
        <begin position="7"/>
        <end position="25"/>
    </location>
</feature>
<evidence type="ECO:0000259" key="3">
    <source>
        <dbReference type="Pfam" id="PF00892"/>
    </source>
</evidence>
<keyword evidence="2" id="KW-1133">Transmembrane helix</keyword>
<keyword evidence="2" id="KW-0812">Transmembrane</keyword>
<feature type="transmembrane region" description="Helical" evidence="2">
    <location>
        <begin position="37"/>
        <end position="55"/>
    </location>
</feature>
<evidence type="ECO:0000256" key="2">
    <source>
        <dbReference type="SAM" id="Phobius"/>
    </source>
</evidence>
<feature type="transmembrane region" description="Helical" evidence="2">
    <location>
        <begin position="92"/>
        <end position="112"/>
    </location>
</feature>
<name>A0ABS6DTU7_9FIRM</name>
<keyword evidence="5" id="KW-1185">Reference proteome</keyword>
<comment type="similarity">
    <text evidence="1">Belongs to the EamA transporter family.</text>
</comment>
<organism evidence="4 5">
    <name type="scientific">Intestinibacter bartlettii</name>
    <dbReference type="NCBI Taxonomy" id="261299"/>
    <lineage>
        <taxon>Bacteria</taxon>
        <taxon>Bacillati</taxon>
        <taxon>Bacillota</taxon>
        <taxon>Clostridia</taxon>
        <taxon>Peptostreptococcales</taxon>
        <taxon>Peptostreptococcaceae</taxon>
        <taxon>Intestinibacter</taxon>
    </lineage>
</organism>
<feature type="transmembrane region" description="Helical" evidence="2">
    <location>
        <begin position="214"/>
        <end position="233"/>
    </location>
</feature>
<evidence type="ECO:0000313" key="4">
    <source>
        <dbReference type="EMBL" id="MBU5334863.1"/>
    </source>
</evidence>
<feature type="domain" description="EamA" evidence="3">
    <location>
        <begin position="5"/>
        <end position="140"/>
    </location>
</feature>
<gene>
    <name evidence="4" type="ORF">KQI20_00290</name>
</gene>
<dbReference type="PANTHER" id="PTHR22911">
    <property type="entry name" value="ACYL-MALONYL CONDENSING ENZYME-RELATED"/>
    <property type="match status" value="1"/>
</dbReference>
<dbReference type="RefSeq" id="WP_216568036.1">
    <property type="nucleotide sequence ID" value="NZ_JAHLOQ010000001.1"/>
</dbReference>
<protein>
    <submittedName>
        <fullName evidence="4">DMT family transporter</fullName>
    </submittedName>
</protein>
<feature type="transmembrane region" description="Helical" evidence="2">
    <location>
        <begin position="67"/>
        <end position="86"/>
    </location>
</feature>
<proteinExistence type="inferred from homology"/>
<feature type="transmembrane region" description="Helical" evidence="2">
    <location>
        <begin position="124"/>
        <end position="143"/>
    </location>
</feature>
<feature type="transmembrane region" description="Helical" evidence="2">
    <location>
        <begin position="182"/>
        <end position="202"/>
    </location>
</feature>
<reference evidence="4 5" key="1">
    <citation type="submission" date="2021-06" db="EMBL/GenBank/DDBJ databases">
        <authorList>
            <person name="Sun Q."/>
            <person name="Li D."/>
        </authorList>
    </citation>
    <scope>NUCLEOTIDE SEQUENCE [LARGE SCALE GENOMIC DNA]</scope>
    <source>
        <strain evidence="4 5">N19</strain>
    </source>
</reference>
<accession>A0ABS6DTU7</accession>
<evidence type="ECO:0000256" key="1">
    <source>
        <dbReference type="ARBA" id="ARBA00007362"/>
    </source>
</evidence>
<evidence type="ECO:0000313" key="5">
    <source>
        <dbReference type="Proteomes" id="UP001196301"/>
    </source>
</evidence>
<sequence length="314" mass="34458">MKSKIGYFYILLAGIFWSTLGFLVSKINDYNFSSEEVAFFRMVGGFIAISIYGKITMPTMFKITKKGIIYVLSIGIVCQFIFNISYMSSITMVGASMAAVLLYVSPVFVAIFSKIIYKEKINKIKILSLVFCVIGAFLAVTGGKIQLEGLNLMGVFAGIMAAITYAMLPIFNKNALKEMDNITMSAYAFLIAALIMCFRINPIETISKIDNMRVFGYIVAIGVIPTAMSYIVYSKGILKGVELSIAGVVASIELVLSVIIGWTLLGEDFSFVKMFGVLFMVVSTFIAVKAIEEVEENKEIDSSTVAEVATDSQK</sequence>
<feature type="transmembrane region" description="Helical" evidence="2">
    <location>
        <begin position="245"/>
        <end position="265"/>
    </location>
</feature>
<feature type="domain" description="EamA" evidence="3">
    <location>
        <begin position="153"/>
        <end position="287"/>
    </location>
</feature>
<dbReference type="Pfam" id="PF00892">
    <property type="entry name" value="EamA"/>
    <property type="match status" value="2"/>
</dbReference>
<keyword evidence="2" id="KW-0472">Membrane</keyword>
<dbReference type="PANTHER" id="PTHR22911:SF79">
    <property type="entry name" value="MOBA-LIKE NTP TRANSFERASE DOMAIN-CONTAINING PROTEIN"/>
    <property type="match status" value="1"/>
</dbReference>
<feature type="transmembrane region" description="Helical" evidence="2">
    <location>
        <begin position="271"/>
        <end position="288"/>
    </location>
</feature>
<dbReference type="InterPro" id="IPR000620">
    <property type="entry name" value="EamA_dom"/>
</dbReference>